<dbReference type="SUPFAM" id="SSF81324">
    <property type="entry name" value="Voltage-gated potassium channels"/>
    <property type="match status" value="1"/>
</dbReference>
<dbReference type="InterPro" id="IPR027359">
    <property type="entry name" value="Volt_channel_dom_sf"/>
</dbReference>
<feature type="coiled-coil region" evidence="5">
    <location>
        <begin position="243"/>
        <end position="270"/>
    </location>
</feature>
<dbReference type="AlphaFoldDB" id="A0A098S1V8"/>
<feature type="domain" description="Ion transport" evidence="7">
    <location>
        <begin position="12"/>
        <end position="239"/>
    </location>
</feature>
<feature type="transmembrane region" description="Helical" evidence="6">
    <location>
        <begin position="42"/>
        <end position="59"/>
    </location>
</feature>
<proteinExistence type="predicted"/>
<reference evidence="8 9" key="1">
    <citation type="journal article" date="2014" name="Int. J. Syst. Evol. Microbiol.">
        <title>Phaeodactylibacter xiamenensis gen. nov., sp. nov., a member of the family Saprospiraceae isolated from the marine alga Phaeodactylum tricornutum.</title>
        <authorList>
            <person name="Chen Z.Jr."/>
            <person name="Lei X."/>
            <person name="Lai Q."/>
            <person name="Li Y."/>
            <person name="Zhang B."/>
            <person name="Zhang J."/>
            <person name="Zhang H."/>
            <person name="Yang L."/>
            <person name="Zheng W."/>
            <person name="Tian Y."/>
            <person name="Yu Z."/>
            <person name="Xu H.Jr."/>
            <person name="Zheng T."/>
        </authorList>
    </citation>
    <scope>NUCLEOTIDE SEQUENCE [LARGE SCALE GENOMIC DNA]</scope>
    <source>
        <strain evidence="8 9">KD52</strain>
    </source>
</reference>
<feature type="transmembrane region" description="Helical" evidence="6">
    <location>
        <begin position="12"/>
        <end position="30"/>
    </location>
</feature>
<dbReference type="GO" id="GO:0001518">
    <property type="term" value="C:voltage-gated sodium channel complex"/>
    <property type="evidence" value="ECO:0007669"/>
    <property type="project" value="TreeGrafter"/>
</dbReference>
<name>A0A098S1V8_9BACT</name>
<accession>A0A098S1V8</accession>
<comment type="subcellular location">
    <subcellularLocation>
        <location evidence="1">Membrane</location>
        <topology evidence="1">Multi-pass membrane protein</topology>
    </subcellularLocation>
</comment>
<gene>
    <name evidence="8" type="ORF">IX84_23315</name>
</gene>
<evidence type="ECO:0000256" key="1">
    <source>
        <dbReference type="ARBA" id="ARBA00004141"/>
    </source>
</evidence>
<dbReference type="GO" id="GO:0005248">
    <property type="term" value="F:voltage-gated sodium channel activity"/>
    <property type="evidence" value="ECO:0007669"/>
    <property type="project" value="TreeGrafter"/>
</dbReference>
<feature type="transmembrane region" description="Helical" evidence="6">
    <location>
        <begin position="213"/>
        <end position="234"/>
    </location>
</feature>
<dbReference type="EMBL" id="JPOS01000082">
    <property type="protein sequence ID" value="KGE86071.1"/>
    <property type="molecule type" value="Genomic_DNA"/>
</dbReference>
<keyword evidence="9" id="KW-1185">Reference proteome</keyword>
<evidence type="ECO:0000256" key="4">
    <source>
        <dbReference type="ARBA" id="ARBA00023136"/>
    </source>
</evidence>
<keyword evidence="5" id="KW-0175">Coiled coil</keyword>
<keyword evidence="3 6" id="KW-1133">Transmembrane helix</keyword>
<dbReference type="PANTHER" id="PTHR10037">
    <property type="entry name" value="VOLTAGE-GATED CATION CHANNEL CALCIUM AND SODIUM"/>
    <property type="match status" value="1"/>
</dbReference>
<evidence type="ECO:0000256" key="6">
    <source>
        <dbReference type="SAM" id="Phobius"/>
    </source>
</evidence>
<evidence type="ECO:0000256" key="3">
    <source>
        <dbReference type="ARBA" id="ARBA00022989"/>
    </source>
</evidence>
<feature type="transmembrane region" description="Helical" evidence="6">
    <location>
        <begin position="133"/>
        <end position="155"/>
    </location>
</feature>
<keyword evidence="2 6" id="KW-0812">Transmembrane</keyword>
<dbReference type="Gene3D" id="1.20.120.350">
    <property type="entry name" value="Voltage-gated potassium channels. Chain C"/>
    <property type="match status" value="1"/>
</dbReference>
<comment type="caution">
    <text evidence="8">The sequence shown here is derived from an EMBL/GenBank/DDBJ whole genome shotgun (WGS) entry which is preliminary data.</text>
</comment>
<dbReference type="STRING" id="1524460.IX84_23315"/>
<evidence type="ECO:0000313" key="8">
    <source>
        <dbReference type="EMBL" id="KGE86071.1"/>
    </source>
</evidence>
<sequence length="273" mass="31342">MIKRFFLSERNMMAAILVNAVLIFMLYFPGWRHNEWLELIDHVFILFFLLEAAVKLYTLKPRYYFADPWNRFDLIIVLGSLPSLLVQVIPVPDTSLLIILRLFRLIRLIRFIRFVPHLSKVITGLGRALQASLFVLLALLFLNLLLAIFTCHFFADVAPQYFGDPLIASYSIFQMFTVEGWNEIPATIAQSLSERQTQAGIFNTSILIGLTRLYFVLVVLLGGVFGMSLANAVFVDEMTMDNNDALERKVDDLHNEIKELKALLLRNAQKENP</sequence>
<dbReference type="InterPro" id="IPR005821">
    <property type="entry name" value="Ion_trans_dom"/>
</dbReference>
<dbReference type="Gene3D" id="1.10.287.70">
    <property type="match status" value="1"/>
</dbReference>
<dbReference type="InterPro" id="IPR043203">
    <property type="entry name" value="VGCC_Ca_Na"/>
</dbReference>
<dbReference type="Pfam" id="PF00520">
    <property type="entry name" value="Ion_trans"/>
    <property type="match status" value="1"/>
</dbReference>
<evidence type="ECO:0000256" key="2">
    <source>
        <dbReference type="ARBA" id="ARBA00022692"/>
    </source>
</evidence>
<evidence type="ECO:0000259" key="7">
    <source>
        <dbReference type="Pfam" id="PF00520"/>
    </source>
</evidence>
<dbReference type="OrthoDB" id="5297065at2"/>
<protein>
    <recommendedName>
        <fullName evidence="7">Ion transport domain-containing protein</fullName>
    </recommendedName>
</protein>
<keyword evidence="4 6" id="KW-0472">Membrane</keyword>
<dbReference type="Proteomes" id="UP000029736">
    <property type="component" value="Unassembled WGS sequence"/>
</dbReference>
<dbReference type="RefSeq" id="WP_044226080.1">
    <property type="nucleotide sequence ID" value="NZ_CAKZLC010000369.1"/>
</dbReference>
<evidence type="ECO:0000256" key="5">
    <source>
        <dbReference type="SAM" id="Coils"/>
    </source>
</evidence>
<dbReference type="PANTHER" id="PTHR10037:SF62">
    <property type="entry name" value="SODIUM CHANNEL PROTEIN 60E"/>
    <property type="match status" value="1"/>
</dbReference>
<organism evidence="8 9">
    <name type="scientific">Phaeodactylibacter xiamenensis</name>
    <dbReference type="NCBI Taxonomy" id="1524460"/>
    <lineage>
        <taxon>Bacteria</taxon>
        <taxon>Pseudomonadati</taxon>
        <taxon>Bacteroidota</taxon>
        <taxon>Saprospiria</taxon>
        <taxon>Saprospirales</taxon>
        <taxon>Haliscomenobacteraceae</taxon>
        <taxon>Phaeodactylibacter</taxon>
    </lineage>
</organism>
<evidence type="ECO:0000313" key="9">
    <source>
        <dbReference type="Proteomes" id="UP000029736"/>
    </source>
</evidence>